<sequence length="270" mass="29200">MSLVRQFLDMPNDSKQKTFIVALLLCLVCSVAVSAAAVALKPVQEANKLLDKKRNILQIAGLEQPGKSVEEAFQQVEAKVVDLQTGDYVAGVNADTFDARAASVDPKQNVVLTKEQDIASIKRRAKYATVYLVKDAQGKVEKLILPIHGYGLWSTLYGFLALKADANTVVGMGFYEHAETPGLGGEVDNPAWKDLWKDKQVFNANGEVALRVMKGAAPAGDPKAVHEIDALSGATLTSRGVDNLVHFWMGENGFAPYLQKFRTNPQGGGV</sequence>
<organism evidence="20 21">
    <name type="scientific">Thiothrix lacustris</name>
    <dbReference type="NCBI Taxonomy" id="525917"/>
    <lineage>
        <taxon>Bacteria</taxon>
        <taxon>Pseudomonadati</taxon>
        <taxon>Pseudomonadota</taxon>
        <taxon>Gammaproteobacteria</taxon>
        <taxon>Thiotrichales</taxon>
        <taxon>Thiotrichaceae</taxon>
        <taxon>Thiothrix</taxon>
    </lineage>
</organism>
<evidence type="ECO:0000256" key="3">
    <source>
        <dbReference type="ARBA" id="ARBA00022519"/>
    </source>
</evidence>
<evidence type="ECO:0000256" key="10">
    <source>
        <dbReference type="ARBA" id="ARBA00023027"/>
    </source>
</evidence>
<dbReference type="GO" id="GO:0005886">
    <property type="term" value="C:plasma membrane"/>
    <property type="evidence" value="ECO:0007669"/>
    <property type="project" value="UniProtKB-SubCell"/>
</dbReference>
<keyword evidence="12 16" id="KW-0406">Ion transport</keyword>
<evidence type="ECO:0000256" key="1">
    <source>
        <dbReference type="ARBA" id="ARBA00022448"/>
    </source>
</evidence>
<comment type="similarity">
    <text evidence="16 17">Belongs to the NqrC family.</text>
</comment>
<accession>A0A1Y1Q8S1</accession>
<comment type="function">
    <text evidence="16">NQR complex catalyzes the reduction of ubiquinone-1 to ubiquinol by two successive reactions, coupled with the transport of Na(+) ions from the cytoplasm to the periplasm. NqrA to NqrE are probably involved in the second step, the conversion of ubisemiquinone to ubiquinol.</text>
</comment>
<dbReference type="NCBIfam" id="TIGR01938">
    <property type="entry name" value="nqrC"/>
    <property type="match status" value="1"/>
</dbReference>
<dbReference type="PIRSF" id="PIRSF009437">
    <property type="entry name" value="NQR-1_subunit_C"/>
    <property type="match status" value="1"/>
</dbReference>
<keyword evidence="18" id="KW-0732">Signal</keyword>
<keyword evidence="1 16" id="KW-0813">Transport</keyword>
<dbReference type="PANTHER" id="PTHR37838:SF1">
    <property type="entry name" value="NA(+)-TRANSLOCATING NADH-QUINONE REDUCTASE SUBUNIT C"/>
    <property type="match status" value="1"/>
</dbReference>
<keyword evidence="6 16" id="KW-0288">FMN</keyword>
<keyword evidence="15 16" id="KW-0739">Sodium transport</keyword>
<dbReference type="Pfam" id="PF04205">
    <property type="entry name" value="FMN_bind"/>
    <property type="match status" value="1"/>
</dbReference>
<proteinExistence type="inferred from homology"/>
<comment type="subunit">
    <text evidence="16 17">Composed of six subunits; NqrA, NqrB, NqrC, NqrD, NqrE and NqrF.</text>
</comment>
<keyword evidence="2 16" id="KW-1003">Cell membrane</keyword>
<evidence type="ECO:0000256" key="16">
    <source>
        <dbReference type="HAMAP-Rule" id="MF_00427"/>
    </source>
</evidence>
<comment type="cofactor">
    <cofactor evidence="16 17">
        <name>FMN</name>
        <dbReference type="ChEBI" id="CHEBI:58210"/>
    </cofactor>
</comment>
<evidence type="ECO:0000256" key="14">
    <source>
        <dbReference type="ARBA" id="ARBA00023136"/>
    </source>
</evidence>
<evidence type="ECO:0000256" key="12">
    <source>
        <dbReference type="ARBA" id="ARBA00023065"/>
    </source>
</evidence>
<keyword evidence="8 16" id="KW-1278">Translocase</keyword>
<evidence type="ECO:0000256" key="13">
    <source>
        <dbReference type="ARBA" id="ARBA00023075"/>
    </source>
</evidence>
<dbReference type="AlphaFoldDB" id="A0A1Y1Q8S1"/>
<keyword evidence="9 16" id="KW-1133">Transmembrane helix</keyword>
<evidence type="ECO:0000256" key="15">
    <source>
        <dbReference type="ARBA" id="ARBA00023201"/>
    </source>
</evidence>
<dbReference type="GO" id="GO:0016655">
    <property type="term" value="F:oxidoreductase activity, acting on NAD(P)H, quinone or similar compound as acceptor"/>
    <property type="evidence" value="ECO:0007669"/>
    <property type="project" value="UniProtKB-UniRule"/>
</dbReference>
<protein>
    <recommendedName>
        <fullName evidence="16 17">Na(+)-translocating NADH-quinone reductase subunit C</fullName>
        <shortName evidence="16 17">Na(+)-NQR subunit C</shortName>
        <shortName evidence="16 17">Na(+)-translocating NQR subunit C</shortName>
        <ecNumber evidence="16 17">7.2.1.1</ecNumber>
    </recommendedName>
    <alternativeName>
        <fullName evidence="16 17">NQR complex subunit C</fullName>
    </alternativeName>
    <alternativeName>
        <fullName evidence="16 17">NQR-1 subunit C</fullName>
    </alternativeName>
</protein>
<keyword evidence="7 16" id="KW-0812">Transmembrane</keyword>
<evidence type="ECO:0000256" key="5">
    <source>
        <dbReference type="ARBA" id="ARBA00022630"/>
    </source>
</evidence>
<evidence type="ECO:0000256" key="9">
    <source>
        <dbReference type="ARBA" id="ARBA00022989"/>
    </source>
</evidence>
<evidence type="ECO:0000256" key="17">
    <source>
        <dbReference type="PIRNR" id="PIRNR009437"/>
    </source>
</evidence>
<keyword evidence="10 16" id="KW-0520">NAD</keyword>
<feature type="chain" id="PRO_5012824377" description="Na(+)-translocating NADH-quinone reductase subunit C" evidence="18">
    <location>
        <begin position="36"/>
        <end position="270"/>
    </location>
</feature>
<evidence type="ECO:0000313" key="21">
    <source>
        <dbReference type="Proteomes" id="UP000192491"/>
    </source>
</evidence>
<dbReference type="Proteomes" id="UP000192491">
    <property type="component" value="Unassembled WGS sequence"/>
</dbReference>
<evidence type="ECO:0000256" key="18">
    <source>
        <dbReference type="SAM" id="SignalP"/>
    </source>
</evidence>
<dbReference type="InterPro" id="IPR007329">
    <property type="entry name" value="FMN-bd"/>
</dbReference>
<keyword evidence="14 16" id="KW-0472">Membrane</keyword>
<evidence type="ECO:0000256" key="7">
    <source>
        <dbReference type="ARBA" id="ARBA00022692"/>
    </source>
</evidence>
<dbReference type="NCBIfam" id="NF003749">
    <property type="entry name" value="PRK05346.1-5"/>
    <property type="match status" value="1"/>
</dbReference>
<dbReference type="SMART" id="SM00900">
    <property type="entry name" value="FMN_bind"/>
    <property type="match status" value="1"/>
</dbReference>
<dbReference type="InterPro" id="IPR010204">
    <property type="entry name" value="NqrC"/>
</dbReference>
<dbReference type="EC" id="7.2.1.1" evidence="16 17"/>
<evidence type="ECO:0000313" key="20">
    <source>
        <dbReference type="EMBL" id="OQW99775.1"/>
    </source>
</evidence>
<evidence type="ECO:0000256" key="8">
    <source>
        <dbReference type="ARBA" id="ARBA00022967"/>
    </source>
</evidence>
<comment type="caution">
    <text evidence="16">Lacks conserved residue(s) required for the propagation of feature annotation.</text>
</comment>
<evidence type="ECO:0000256" key="2">
    <source>
        <dbReference type="ARBA" id="ARBA00022475"/>
    </source>
</evidence>
<dbReference type="EMBL" id="MTEJ01000683">
    <property type="protein sequence ID" value="OQW99775.1"/>
    <property type="molecule type" value="Genomic_DNA"/>
</dbReference>
<comment type="subcellular location">
    <subcellularLocation>
        <location evidence="16">Cell membrane</location>
        <topology evidence="16">Single-pass membrane protein</topology>
    </subcellularLocation>
</comment>
<evidence type="ECO:0000256" key="6">
    <source>
        <dbReference type="ARBA" id="ARBA00022643"/>
    </source>
</evidence>
<feature type="domain" description="FMN-binding" evidence="19">
    <location>
        <begin position="151"/>
        <end position="252"/>
    </location>
</feature>
<keyword evidence="13 16" id="KW-0830">Ubiquinone</keyword>
<name>A0A1Y1Q8S1_9GAMM</name>
<feature type="signal peptide" evidence="18">
    <location>
        <begin position="1"/>
        <end position="35"/>
    </location>
</feature>
<gene>
    <name evidence="16" type="primary">nqrC</name>
    <name evidence="20" type="ORF">BWK73_49795</name>
</gene>
<keyword evidence="3" id="KW-0997">Cell inner membrane</keyword>
<reference evidence="20 21" key="1">
    <citation type="submission" date="2017-01" db="EMBL/GenBank/DDBJ databases">
        <title>Novel large sulfur bacteria in the metagenomes of groundwater-fed chemosynthetic microbial mats in the Lake Huron basin.</title>
        <authorList>
            <person name="Sharrar A.M."/>
            <person name="Flood B.E."/>
            <person name="Bailey J.V."/>
            <person name="Jones D.S."/>
            <person name="Biddanda B."/>
            <person name="Ruberg S.A."/>
            <person name="Marcus D.N."/>
            <person name="Dick G.J."/>
        </authorList>
    </citation>
    <scope>NUCLEOTIDE SEQUENCE [LARGE SCALE GENOMIC DNA]</scope>
    <source>
        <strain evidence="20">A8</strain>
    </source>
</reference>
<evidence type="ECO:0000259" key="19">
    <source>
        <dbReference type="SMART" id="SM00900"/>
    </source>
</evidence>
<evidence type="ECO:0000256" key="4">
    <source>
        <dbReference type="ARBA" id="ARBA00022553"/>
    </source>
</evidence>
<comment type="caution">
    <text evidence="20">The sequence shown here is derived from an EMBL/GenBank/DDBJ whole genome shotgun (WGS) entry which is preliminary data.</text>
</comment>
<keyword evidence="4 16" id="KW-0597">Phosphoprotein</keyword>
<dbReference type="GO" id="GO:0006814">
    <property type="term" value="P:sodium ion transport"/>
    <property type="evidence" value="ECO:0007669"/>
    <property type="project" value="UniProtKB-UniRule"/>
</dbReference>
<dbReference type="GO" id="GO:0010181">
    <property type="term" value="F:FMN binding"/>
    <property type="evidence" value="ECO:0007669"/>
    <property type="project" value="UniProtKB-UniRule"/>
</dbReference>
<dbReference type="PANTHER" id="PTHR37838">
    <property type="entry name" value="NA(+)-TRANSLOCATING NADH-QUINONE REDUCTASE SUBUNIT C"/>
    <property type="match status" value="1"/>
</dbReference>
<keyword evidence="5 16" id="KW-0285">Flavoprotein</keyword>
<comment type="catalytic activity">
    <reaction evidence="16 17">
        <text>a ubiquinone + n Na(+)(in) + NADH + H(+) = a ubiquinol + n Na(+)(out) + NAD(+)</text>
        <dbReference type="Rhea" id="RHEA:47748"/>
        <dbReference type="Rhea" id="RHEA-COMP:9565"/>
        <dbReference type="Rhea" id="RHEA-COMP:9566"/>
        <dbReference type="ChEBI" id="CHEBI:15378"/>
        <dbReference type="ChEBI" id="CHEBI:16389"/>
        <dbReference type="ChEBI" id="CHEBI:17976"/>
        <dbReference type="ChEBI" id="CHEBI:29101"/>
        <dbReference type="ChEBI" id="CHEBI:57540"/>
        <dbReference type="ChEBI" id="CHEBI:57945"/>
        <dbReference type="EC" id="7.2.1.1"/>
    </reaction>
</comment>
<feature type="modified residue" description="FMN phosphoryl threonine" evidence="16">
    <location>
        <position position="235"/>
    </location>
</feature>
<dbReference type="HAMAP" id="MF_00427">
    <property type="entry name" value="NqrC"/>
    <property type="match status" value="1"/>
</dbReference>
<evidence type="ECO:0000256" key="11">
    <source>
        <dbReference type="ARBA" id="ARBA00023053"/>
    </source>
</evidence>
<keyword evidence="11 16" id="KW-0915">Sodium</keyword>